<evidence type="ECO:0000256" key="6">
    <source>
        <dbReference type="ARBA" id="ARBA00023284"/>
    </source>
</evidence>
<dbReference type="PANTHER" id="PTHR43429">
    <property type="entry name" value="PYRIDINE NUCLEOTIDE-DISULFIDE OXIDOREDUCTASE DOMAIN-CONTAINING"/>
    <property type="match status" value="1"/>
</dbReference>
<keyword evidence="5 8" id="KW-0560">Oxidoreductase</keyword>
<accession>A0A6A7KE61</accession>
<keyword evidence="9" id="KW-1185">Reference proteome</keyword>
<gene>
    <name evidence="8" type="ORF">GC105_15965</name>
</gene>
<dbReference type="Gene3D" id="3.50.50.60">
    <property type="entry name" value="FAD/NAD(P)-binding domain"/>
    <property type="match status" value="2"/>
</dbReference>
<dbReference type="PRINTS" id="PR00411">
    <property type="entry name" value="PNDRDTASEI"/>
</dbReference>
<dbReference type="EC" id="1.8.1.14" evidence="8"/>
<protein>
    <submittedName>
        <fullName evidence="8">CoA-disulfide reductase</fullName>
        <ecNumber evidence="8">1.8.1.14</ecNumber>
    </submittedName>
</protein>
<organism evidence="8 9">
    <name type="scientific">Alkalibaculum sporogenes</name>
    <dbReference type="NCBI Taxonomy" id="2655001"/>
    <lineage>
        <taxon>Bacteria</taxon>
        <taxon>Bacillati</taxon>
        <taxon>Bacillota</taxon>
        <taxon>Clostridia</taxon>
        <taxon>Eubacteriales</taxon>
        <taxon>Eubacteriaceae</taxon>
        <taxon>Alkalibaculum</taxon>
    </lineage>
</organism>
<keyword evidence="4" id="KW-0274">FAD</keyword>
<dbReference type="Pfam" id="PF02852">
    <property type="entry name" value="Pyr_redox_dim"/>
    <property type="match status" value="1"/>
</dbReference>
<keyword evidence="3" id="KW-0285">Flavoprotein</keyword>
<dbReference type="PRINTS" id="PR00368">
    <property type="entry name" value="FADPNR"/>
</dbReference>
<comment type="cofactor">
    <cofactor evidence="1">
        <name>FAD</name>
        <dbReference type="ChEBI" id="CHEBI:57692"/>
    </cofactor>
</comment>
<comment type="similarity">
    <text evidence="2">Belongs to the class-III pyridine nucleotide-disulfide oxidoreductase family.</text>
</comment>
<evidence type="ECO:0000256" key="3">
    <source>
        <dbReference type="ARBA" id="ARBA00022630"/>
    </source>
</evidence>
<reference evidence="8 9" key="1">
    <citation type="submission" date="2019-10" db="EMBL/GenBank/DDBJ databases">
        <title>Alkalibaculum tamaniensis sp.nov., a new alkaliphilic acetogen, isolated on methoxylated aromatics from a mud volcano.</title>
        <authorList>
            <person name="Khomyakova M.A."/>
            <person name="Merkel A.Y."/>
            <person name="Bonch-Osmolovskaya E.A."/>
            <person name="Slobodkin A.I."/>
        </authorList>
    </citation>
    <scope>NUCLEOTIDE SEQUENCE [LARGE SCALE GENOMIC DNA]</scope>
    <source>
        <strain evidence="8 9">M08DMB</strain>
    </source>
</reference>
<evidence type="ECO:0000256" key="2">
    <source>
        <dbReference type="ARBA" id="ARBA00009130"/>
    </source>
</evidence>
<dbReference type="InterPro" id="IPR036873">
    <property type="entry name" value="Rhodanese-like_dom_sf"/>
</dbReference>
<evidence type="ECO:0000256" key="5">
    <source>
        <dbReference type="ARBA" id="ARBA00023002"/>
    </source>
</evidence>
<dbReference type="SUPFAM" id="SSF55424">
    <property type="entry name" value="FAD/NAD-linked reductases, dimerisation (C-terminal) domain"/>
    <property type="match status" value="1"/>
</dbReference>
<dbReference type="Proteomes" id="UP000440004">
    <property type="component" value="Unassembled WGS sequence"/>
</dbReference>
<evidence type="ECO:0000259" key="7">
    <source>
        <dbReference type="PROSITE" id="PS50206"/>
    </source>
</evidence>
<dbReference type="NCBIfam" id="NF010037">
    <property type="entry name" value="PRK13512.1"/>
    <property type="match status" value="1"/>
</dbReference>
<dbReference type="SUPFAM" id="SSF52821">
    <property type="entry name" value="Rhodanese/Cell cycle control phosphatase"/>
    <property type="match status" value="1"/>
</dbReference>
<dbReference type="InterPro" id="IPR023753">
    <property type="entry name" value="FAD/NAD-binding_dom"/>
</dbReference>
<dbReference type="InterPro" id="IPR036188">
    <property type="entry name" value="FAD/NAD-bd_sf"/>
</dbReference>
<evidence type="ECO:0000256" key="4">
    <source>
        <dbReference type="ARBA" id="ARBA00022827"/>
    </source>
</evidence>
<evidence type="ECO:0000256" key="1">
    <source>
        <dbReference type="ARBA" id="ARBA00001974"/>
    </source>
</evidence>
<dbReference type="InterPro" id="IPR016156">
    <property type="entry name" value="FAD/NAD-linked_Rdtase_dimer_sf"/>
</dbReference>
<dbReference type="PANTHER" id="PTHR43429:SF1">
    <property type="entry name" value="NAD(P)H SULFUR OXIDOREDUCTASE (COA-DEPENDENT)"/>
    <property type="match status" value="1"/>
</dbReference>
<dbReference type="Gene3D" id="3.40.250.10">
    <property type="entry name" value="Rhodanese-like domain"/>
    <property type="match status" value="1"/>
</dbReference>
<evidence type="ECO:0000313" key="9">
    <source>
        <dbReference type="Proteomes" id="UP000440004"/>
    </source>
</evidence>
<dbReference type="GO" id="GO:0050451">
    <property type="term" value="F:CoA-disulfide reductase (NADPH) activity"/>
    <property type="evidence" value="ECO:0007669"/>
    <property type="project" value="UniProtKB-EC"/>
</dbReference>
<evidence type="ECO:0000313" key="8">
    <source>
        <dbReference type="EMBL" id="MPW27263.1"/>
    </source>
</evidence>
<dbReference type="PROSITE" id="PS50206">
    <property type="entry name" value="RHODANESE_3"/>
    <property type="match status" value="1"/>
</dbReference>
<comment type="caution">
    <text evidence="8">The sequence shown here is derived from an EMBL/GenBank/DDBJ whole genome shotgun (WGS) entry which is preliminary data.</text>
</comment>
<dbReference type="RefSeq" id="WP_152806825.1">
    <property type="nucleotide sequence ID" value="NZ_WHNX01000052.1"/>
</dbReference>
<dbReference type="Pfam" id="PF00581">
    <property type="entry name" value="Rhodanese"/>
    <property type="match status" value="1"/>
</dbReference>
<dbReference type="InterPro" id="IPR001763">
    <property type="entry name" value="Rhodanese-like_dom"/>
</dbReference>
<dbReference type="SUPFAM" id="SSF51905">
    <property type="entry name" value="FAD/NAD(P)-binding domain"/>
    <property type="match status" value="1"/>
</dbReference>
<dbReference type="EMBL" id="WHNX01000052">
    <property type="protein sequence ID" value="MPW27263.1"/>
    <property type="molecule type" value="Genomic_DNA"/>
</dbReference>
<dbReference type="AlphaFoldDB" id="A0A6A7KE61"/>
<dbReference type="InterPro" id="IPR004099">
    <property type="entry name" value="Pyr_nucl-diS_OxRdtase_dimer"/>
</dbReference>
<dbReference type="Pfam" id="PF07992">
    <property type="entry name" value="Pyr_redox_2"/>
    <property type="match status" value="1"/>
</dbReference>
<keyword evidence="6" id="KW-0676">Redox-active center</keyword>
<dbReference type="SMART" id="SM00450">
    <property type="entry name" value="RHOD"/>
    <property type="match status" value="1"/>
</dbReference>
<feature type="domain" description="Rhodanese" evidence="7">
    <location>
        <begin position="470"/>
        <end position="557"/>
    </location>
</feature>
<proteinExistence type="inferred from homology"/>
<name>A0A6A7KE61_9FIRM</name>
<sequence>MGKKVLIVGGVAGGASAAARLRRIDDDAEIILFEKGEYISFANCGLPYYIGDVIKDRKKLLLQTPTAMKKRFNIDVRVNNEVVSIDRKNKKITVVNRTTNQTYDEYYDKLILSTGSSPLRPPIPGIDADNIFTIWNIPDTDAIKNYIDNHTVKNVAIVGGGFIGVEMAENLHALGLNVSIIQRPNQLYPPLDFEMAQIMHKHIESKGINLILSDGVKEFKIVNNKSSVITNSGNIIQADMIILAIGVRPNSELAKDAGLELNPKGGIIVNSFLNTCDPNIYAIGDVIQVNDYVTNADAMIPLAGPANKQGRIVANNISGVKEKYKGTQGTSVAKVFDLTVSSTGANEKTLIKLGKVSGVDYYSIHLHPLNHAGYYPEGDVIHIKVLFEIATGRVLGAQAIGGIGTEKRIDIIATAIRFRATVEDLKELELAYAPPYSSAKDPVNMAGFVASNLLSGSMGIIQYNEIENLDLNENTILDLRTPAERKMGYIPNSINITVDDLRENIDSLDINKTIIVYCAVGVRAWTGISLLRQKGYKLLNLSGGFTTYSNAYYNNEDKIHY</sequence>
<dbReference type="InterPro" id="IPR050260">
    <property type="entry name" value="FAD-bd_OxRdtase"/>
</dbReference>